<keyword evidence="5 8" id="KW-0378">Hydrolase</keyword>
<evidence type="ECO:0000256" key="5">
    <source>
        <dbReference type="ARBA" id="ARBA00022801"/>
    </source>
</evidence>
<dbReference type="Proteomes" id="UP000095431">
    <property type="component" value="Unassembled WGS sequence"/>
</dbReference>
<keyword evidence="3" id="KW-0540">Nuclease</keyword>
<comment type="similarity">
    <text evidence="1">Belongs to the YoeB family.</text>
</comment>
<dbReference type="NCBIfam" id="TIGR02116">
    <property type="entry name" value="toxin_Txe_YoeB"/>
    <property type="match status" value="1"/>
</dbReference>
<evidence type="ECO:0000313" key="8">
    <source>
        <dbReference type="EMBL" id="CUN76415.1"/>
    </source>
</evidence>
<gene>
    <name evidence="8" type="primary">yoeB</name>
    <name evidence="8" type="ORF">ERS852478_01022</name>
</gene>
<dbReference type="Pfam" id="PF06769">
    <property type="entry name" value="YoeB_toxin"/>
    <property type="match status" value="1"/>
</dbReference>
<keyword evidence="2" id="KW-1277">Toxin-antitoxin system</keyword>
<dbReference type="Gene3D" id="3.30.2310.20">
    <property type="entry name" value="RelE-like"/>
    <property type="match status" value="1"/>
</dbReference>
<keyword evidence="4" id="KW-0255">Endonuclease</keyword>
<proteinExistence type="inferred from homology"/>
<dbReference type="SUPFAM" id="SSF143011">
    <property type="entry name" value="RelE-like"/>
    <property type="match status" value="1"/>
</dbReference>
<organism evidence="8 9">
    <name type="scientific">Blautia wexlerae</name>
    <dbReference type="NCBI Taxonomy" id="418240"/>
    <lineage>
        <taxon>Bacteria</taxon>
        <taxon>Bacillati</taxon>
        <taxon>Bacillota</taxon>
        <taxon>Clostridia</taxon>
        <taxon>Lachnospirales</taxon>
        <taxon>Lachnospiraceae</taxon>
        <taxon>Blautia</taxon>
    </lineage>
</organism>
<evidence type="ECO:0000256" key="6">
    <source>
        <dbReference type="ARBA" id="ARBA00030388"/>
    </source>
</evidence>
<dbReference type="EMBL" id="CYZN01000005">
    <property type="protein sequence ID" value="CUN76415.1"/>
    <property type="molecule type" value="Genomic_DNA"/>
</dbReference>
<evidence type="ECO:0000256" key="2">
    <source>
        <dbReference type="ARBA" id="ARBA00022649"/>
    </source>
</evidence>
<evidence type="ECO:0000256" key="3">
    <source>
        <dbReference type="ARBA" id="ARBA00022722"/>
    </source>
</evidence>
<dbReference type="AlphaFoldDB" id="A0A173ZMJ5"/>
<protein>
    <recommendedName>
        <fullName evidence="7">Endoribonuclease YoeB</fullName>
    </recommendedName>
    <alternativeName>
        <fullName evidence="6">Putative mRNA interferase YoeB</fullName>
    </alternativeName>
</protein>
<dbReference type="PANTHER" id="PTHR38039:SF1">
    <property type="entry name" value="TOXIN YOEB"/>
    <property type="match status" value="1"/>
</dbReference>
<evidence type="ECO:0000256" key="7">
    <source>
        <dbReference type="ARBA" id="ARBA00050056"/>
    </source>
</evidence>
<dbReference type="InterPro" id="IPR009614">
    <property type="entry name" value="YoeB_toxin"/>
</dbReference>
<evidence type="ECO:0000256" key="4">
    <source>
        <dbReference type="ARBA" id="ARBA00022759"/>
    </source>
</evidence>
<dbReference type="GO" id="GO:0016787">
    <property type="term" value="F:hydrolase activity"/>
    <property type="evidence" value="ECO:0007669"/>
    <property type="project" value="UniProtKB-KW"/>
</dbReference>
<dbReference type="GO" id="GO:0004519">
    <property type="term" value="F:endonuclease activity"/>
    <property type="evidence" value="ECO:0007669"/>
    <property type="project" value="UniProtKB-KW"/>
</dbReference>
<name>A0A173ZMJ5_9FIRM</name>
<accession>A0A173ZMJ5</accession>
<dbReference type="GO" id="GO:0006401">
    <property type="term" value="P:RNA catabolic process"/>
    <property type="evidence" value="ECO:0007669"/>
    <property type="project" value="InterPro"/>
</dbReference>
<dbReference type="RefSeq" id="WP_055199882.1">
    <property type="nucleotide sequence ID" value="NZ_BTHH01000004.1"/>
</dbReference>
<dbReference type="InterPro" id="IPR035093">
    <property type="entry name" value="RelE/ParE_toxin_dom_sf"/>
</dbReference>
<sequence>MSNISFSEDAWEDYLYWQLQDKKTLKKINELLKEIQRTPFSGKGEPEKLRGDLNGKWSRRINFKDRLVYEISDETIIVIQCKGHYSDK</sequence>
<dbReference type="PANTHER" id="PTHR38039">
    <property type="entry name" value="TOXIN YOEB"/>
    <property type="match status" value="1"/>
</dbReference>
<reference evidence="8 9" key="1">
    <citation type="submission" date="2015-09" db="EMBL/GenBank/DDBJ databases">
        <authorList>
            <consortium name="Pathogen Informatics"/>
        </authorList>
    </citation>
    <scope>NUCLEOTIDE SEQUENCE [LARGE SCALE GENOMIC DNA]</scope>
    <source>
        <strain evidence="8 9">2789STDY5834863</strain>
    </source>
</reference>
<dbReference type="GO" id="GO:0045892">
    <property type="term" value="P:negative regulation of DNA-templated transcription"/>
    <property type="evidence" value="ECO:0007669"/>
    <property type="project" value="TreeGrafter"/>
</dbReference>
<evidence type="ECO:0000256" key="1">
    <source>
        <dbReference type="ARBA" id="ARBA00008172"/>
    </source>
</evidence>
<evidence type="ECO:0000313" key="9">
    <source>
        <dbReference type="Proteomes" id="UP000095431"/>
    </source>
</evidence>